<dbReference type="Pfam" id="PF01522">
    <property type="entry name" value="Polysacc_deac_1"/>
    <property type="match status" value="1"/>
</dbReference>
<feature type="region of interest" description="Disordered" evidence="1">
    <location>
        <begin position="234"/>
        <end position="265"/>
    </location>
</feature>
<feature type="chain" id="PRO_5013292291" evidence="2">
    <location>
        <begin position="29"/>
        <end position="265"/>
    </location>
</feature>
<dbReference type="SUPFAM" id="SSF88713">
    <property type="entry name" value="Glycoside hydrolase/deacetylase"/>
    <property type="match status" value="1"/>
</dbReference>
<dbReference type="STRING" id="252246.SAMN05421799_106210"/>
<evidence type="ECO:0000256" key="1">
    <source>
        <dbReference type="SAM" id="MobiDB-lite"/>
    </source>
</evidence>
<dbReference type="InterPro" id="IPR002509">
    <property type="entry name" value="NODB_dom"/>
</dbReference>
<dbReference type="PROSITE" id="PS51677">
    <property type="entry name" value="NODB"/>
    <property type="match status" value="1"/>
</dbReference>
<dbReference type="InterPro" id="IPR050248">
    <property type="entry name" value="Polysacc_deacetylase_ArnD"/>
</dbReference>
<dbReference type="PANTHER" id="PTHR10587">
    <property type="entry name" value="GLYCOSYL TRANSFERASE-RELATED"/>
    <property type="match status" value="1"/>
</dbReference>
<dbReference type="RefSeq" id="WP_076347211.1">
    <property type="nucleotide sequence ID" value="NZ_FTOO01000006.1"/>
</dbReference>
<dbReference type="Proteomes" id="UP000186156">
    <property type="component" value="Unassembled WGS sequence"/>
</dbReference>
<dbReference type="CDD" id="cd10917">
    <property type="entry name" value="CE4_NodB_like_6s_7s"/>
    <property type="match status" value="1"/>
</dbReference>
<feature type="compositionally biased region" description="Basic and acidic residues" evidence="1">
    <location>
        <begin position="241"/>
        <end position="251"/>
    </location>
</feature>
<dbReference type="Gene3D" id="3.20.20.370">
    <property type="entry name" value="Glycoside hydrolase/deacetylase"/>
    <property type="match status" value="1"/>
</dbReference>
<evidence type="ECO:0000313" key="5">
    <source>
        <dbReference type="Proteomes" id="UP000186156"/>
    </source>
</evidence>
<dbReference type="AlphaFoldDB" id="A0A1N7MXZ7"/>
<proteinExistence type="predicted"/>
<evidence type="ECO:0000313" key="4">
    <source>
        <dbReference type="EMBL" id="SIS90987.1"/>
    </source>
</evidence>
<accession>A0A1N7MXZ7</accession>
<name>A0A1N7MXZ7_9BACL</name>
<dbReference type="GO" id="GO:0005975">
    <property type="term" value="P:carbohydrate metabolic process"/>
    <property type="evidence" value="ECO:0007669"/>
    <property type="project" value="InterPro"/>
</dbReference>
<dbReference type="EMBL" id="FTOO01000006">
    <property type="protein sequence ID" value="SIS90987.1"/>
    <property type="molecule type" value="Genomic_DNA"/>
</dbReference>
<gene>
    <name evidence="4" type="ORF">SAMN05421799_106210</name>
</gene>
<feature type="signal peptide" evidence="2">
    <location>
        <begin position="1"/>
        <end position="28"/>
    </location>
</feature>
<feature type="domain" description="NodB homology" evidence="3">
    <location>
        <begin position="36"/>
        <end position="216"/>
    </location>
</feature>
<dbReference type="OrthoDB" id="62208at2"/>
<evidence type="ECO:0000259" key="3">
    <source>
        <dbReference type="PROSITE" id="PS51677"/>
    </source>
</evidence>
<sequence>MSRFLGSTLVGLVTLAAVTLSGTPTARATPVHSPPKVVYLTFDDGPSQRYTPKLLDILHSQHIHATFFVVGYRCEEFPALVRRIQQEGHEIGNHGFAHFNPKKRALEEVVLDIRKTDTIVERACGTKPLYYRPPYGAIDPSEIECVHRLGHRIALWTVDSMDWKAKSANAIVHQVEEHVHPGSIVLFHDGISSSRYTIEAMPKIIRDFKRDGYVFEPLPLSDSHRIDAFMSKTNHQTISPRDGDDVERHDGPSSSISRVCRERSD</sequence>
<evidence type="ECO:0000256" key="2">
    <source>
        <dbReference type="SAM" id="SignalP"/>
    </source>
</evidence>
<reference evidence="5" key="1">
    <citation type="submission" date="2017-01" db="EMBL/GenBank/DDBJ databases">
        <authorList>
            <person name="Varghese N."/>
            <person name="Submissions S."/>
        </authorList>
    </citation>
    <scope>NUCLEOTIDE SEQUENCE [LARGE SCALE GENOMIC DNA]</scope>
    <source>
        <strain evidence="5">DSM 16176</strain>
    </source>
</reference>
<protein>
    <submittedName>
        <fullName evidence="4">Peptidoglycan/xylan/chitin deacetylase, PgdA/CDA1 family</fullName>
    </submittedName>
</protein>
<dbReference type="GO" id="GO:0016810">
    <property type="term" value="F:hydrolase activity, acting on carbon-nitrogen (but not peptide) bonds"/>
    <property type="evidence" value="ECO:0007669"/>
    <property type="project" value="InterPro"/>
</dbReference>
<keyword evidence="2" id="KW-0732">Signal</keyword>
<dbReference type="InterPro" id="IPR011330">
    <property type="entry name" value="Glyco_hydro/deAcase_b/a-brl"/>
</dbReference>
<organism evidence="4 5">
    <name type="scientific">Alicyclobacillus vulcanalis</name>
    <dbReference type="NCBI Taxonomy" id="252246"/>
    <lineage>
        <taxon>Bacteria</taxon>
        <taxon>Bacillati</taxon>
        <taxon>Bacillota</taxon>
        <taxon>Bacilli</taxon>
        <taxon>Bacillales</taxon>
        <taxon>Alicyclobacillaceae</taxon>
        <taxon>Alicyclobacillus</taxon>
    </lineage>
</organism>
<keyword evidence="5" id="KW-1185">Reference proteome</keyword>